<dbReference type="InterPro" id="IPR027796">
    <property type="entry name" value="OTT_1508_deam-like"/>
</dbReference>
<organism evidence="1 2">
    <name type="scientific">Apiospora arundinis</name>
    <dbReference type="NCBI Taxonomy" id="335852"/>
    <lineage>
        <taxon>Eukaryota</taxon>
        <taxon>Fungi</taxon>
        <taxon>Dikarya</taxon>
        <taxon>Ascomycota</taxon>
        <taxon>Pezizomycotina</taxon>
        <taxon>Sordariomycetes</taxon>
        <taxon>Xylariomycetidae</taxon>
        <taxon>Amphisphaeriales</taxon>
        <taxon>Apiosporaceae</taxon>
        <taxon>Apiospora</taxon>
    </lineage>
</organism>
<keyword evidence="2" id="KW-1185">Reference proteome</keyword>
<dbReference type="EMBL" id="JAPCWZ010000010">
    <property type="protein sequence ID" value="KAK8849227.1"/>
    <property type="molecule type" value="Genomic_DNA"/>
</dbReference>
<accession>A0ABR2HNX4</accession>
<comment type="caution">
    <text evidence="1">The sequence shown here is derived from an EMBL/GenBank/DDBJ whole genome shotgun (WGS) entry which is preliminary data.</text>
</comment>
<dbReference type="PANTHER" id="PTHR42037">
    <property type="match status" value="1"/>
</dbReference>
<gene>
    <name evidence="1" type="ORF">PGQ11_015707</name>
</gene>
<dbReference type="Proteomes" id="UP001390339">
    <property type="component" value="Unassembled WGS sequence"/>
</dbReference>
<reference evidence="1 2" key="1">
    <citation type="journal article" date="2024" name="IMA Fungus">
        <title>Apiospora arundinis, a panoply of carbohydrate-active enzymes and secondary metabolites.</title>
        <authorList>
            <person name="Sorensen T."/>
            <person name="Petersen C."/>
            <person name="Muurmann A.T."/>
            <person name="Christiansen J.V."/>
            <person name="Brundto M.L."/>
            <person name="Overgaard C.K."/>
            <person name="Boysen A.T."/>
            <person name="Wollenberg R.D."/>
            <person name="Larsen T.O."/>
            <person name="Sorensen J.L."/>
            <person name="Nielsen K.L."/>
            <person name="Sondergaard T.E."/>
        </authorList>
    </citation>
    <scope>NUCLEOTIDE SEQUENCE [LARGE SCALE GENOMIC DNA]</scope>
    <source>
        <strain evidence="1 2">AAU 773</strain>
    </source>
</reference>
<name>A0ABR2HNX4_9PEZI</name>
<sequence length="467" mass="52907">MATPRLDPYDKLISRFYEHVFTLVALGQTRGKHTAVLHHTDVIMTTSTKLLDNLSYLLDYEKGGATSAAIGVEDGASCYTFWLACNNGSKLTTMKDMLEDIIRHVRDSISLPEDERDRMNSELIRRCVSFSIARVTKERQSLYRSIRKCNEKSLFIGSPSNTGLGTWTQMFFGKDGVGLCILAYDQRNSNCMKEITQRGRERHGVYPLHAELYQNLRHSLGRLAHHVRAVKQVVEDASRLEYLFAEGTSRVSCITPVSSVPPPKPDGMTNLQGILKRMLPSQDPRLKEYEDALLMMDQKMGLLRRILYEYSRPGFQPCVHAEVQVLDHFETNRLRFLGGNRIVGSSKPACLCCYLYFKAHPAKPVELRSHLKIWSKWGPQVLTGGTKDDRFSEQRKIMVTMMKSLSYEVLDQIRQKGMAPQWHADSTTGITPSVPFDTHSRAEVESQLARFTLSMSLQISSATISAC</sequence>
<dbReference type="Pfam" id="PF14441">
    <property type="entry name" value="OTT_1508_deam"/>
    <property type="match status" value="1"/>
</dbReference>
<proteinExistence type="predicted"/>
<dbReference type="PANTHER" id="PTHR42037:SF1">
    <property type="match status" value="1"/>
</dbReference>
<evidence type="ECO:0000313" key="2">
    <source>
        <dbReference type="Proteomes" id="UP001390339"/>
    </source>
</evidence>
<evidence type="ECO:0000313" key="1">
    <source>
        <dbReference type="EMBL" id="KAK8849227.1"/>
    </source>
</evidence>
<protein>
    <submittedName>
        <fullName evidence="1">Uncharacterized protein</fullName>
    </submittedName>
</protein>